<keyword evidence="3" id="KW-0863">Zinc-finger</keyword>
<evidence type="ECO:0000313" key="8">
    <source>
        <dbReference type="EMBL" id="GHP02348.1"/>
    </source>
</evidence>
<proteinExistence type="predicted"/>
<evidence type="ECO:0000259" key="7">
    <source>
        <dbReference type="PROSITE" id="PS50064"/>
    </source>
</evidence>
<keyword evidence="2" id="KW-0479">Metal-binding</keyword>
<evidence type="ECO:0000256" key="6">
    <source>
        <dbReference type="SAM" id="MobiDB-lite"/>
    </source>
</evidence>
<dbReference type="SMART" id="SM01336">
    <property type="entry name" value="zf-PARP"/>
    <property type="match status" value="1"/>
</dbReference>
<evidence type="ECO:0000256" key="4">
    <source>
        <dbReference type="ARBA" id="ARBA00022833"/>
    </source>
</evidence>
<dbReference type="GO" id="GO:0005634">
    <property type="term" value="C:nucleus"/>
    <property type="evidence" value="ECO:0007669"/>
    <property type="project" value="UniProtKB-SubCell"/>
</dbReference>
<dbReference type="Gene3D" id="3.30.1740.10">
    <property type="entry name" value="Zinc finger, PARP-type"/>
    <property type="match status" value="1"/>
</dbReference>
<comment type="caution">
    <text evidence="8">The sequence shown here is derived from an EMBL/GenBank/DDBJ whole genome shotgun (WGS) entry which is preliminary data.</text>
</comment>
<reference evidence="8" key="1">
    <citation type="submission" date="2020-10" db="EMBL/GenBank/DDBJ databases">
        <title>Unveiling of a novel bifunctional photoreceptor, Dualchrome1, isolated from a cosmopolitan green alga.</title>
        <authorList>
            <person name="Suzuki S."/>
            <person name="Kawachi M."/>
        </authorList>
    </citation>
    <scope>NUCLEOTIDE SEQUENCE</scope>
    <source>
        <strain evidence="8">NIES 2893</strain>
    </source>
</reference>
<evidence type="ECO:0000256" key="2">
    <source>
        <dbReference type="ARBA" id="ARBA00022723"/>
    </source>
</evidence>
<organism evidence="8 9">
    <name type="scientific">Pycnococcus provasolii</name>
    <dbReference type="NCBI Taxonomy" id="41880"/>
    <lineage>
        <taxon>Eukaryota</taxon>
        <taxon>Viridiplantae</taxon>
        <taxon>Chlorophyta</taxon>
        <taxon>Pseudoscourfieldiophyceae</taxon>
        <taxon>Pseudoscourfieldiales</taxon>
        <taxon>Pycnococcaceae</taxon>
        <taxon>Pycnococcus</taxon>
    </lineage>
</organism>
<dbReference type="GO" id="GO:0008270">
    <property type="term" value="F:zinc ion binding"/>
    <property type="evidence" value="ECO:0007669"/>
    <property type="project" value="UniProtKB-KW"/>
</dbReference>
<dbReference type="InterPro" id="IPR001510">
    <property type="entry name" value="Znf_PARP"/>
</dbReference>
<feature type="compositionally biased region" description="Polar residues" evidence="6">
    <location>
        <begin position="179"/>
        <end position="195"/>
    </location>
</feature>
<dbReference type="SUPFAM" id="SSF57716">
    <property type="entry name" value="Glucocorticoid receptor-like (DNA-binding domain)"/>
    <property type="match status" value="1"/>
</dbReference>
<evidence type="ECO:0000256" key="1">
    <source>
        <dbReference type="ARBA" id="ARBA00004123"/>
    </source>
</evidence>
<protein>
    <recommendedName>
        <fullName evidence="7">PARP-type domain-containing protein</fullName>
    </recommendedName>
</protein>
<feature type="domain" description="PARP-type" evidence="7">
    <location>
        <begin position="3"/>
        <end position="105"/>
    </location>
</feature>
<dbReference type="GO" id="GO:0003677">
    <property type="term" value="F:DNA binding"/>
    <property type="evidence" value="ECO:0007669"/>
    <property type="project" value="InterPro"/>
</dbReference>
<keyword evidence="4" id="KW-0862">Zinc</keyword>
<evidence type="ECO:0000256" key="3">
    <source>
        <dbReference type="ARBA" id="ARBA00022771"/>
    </source>
</evidence>
<evidence type="ECO:0000256" key="5">
    <source>
        <dbReference type="ARBA" id="ARBA00023242"/>
    </source>
</evidence>
<dbReference type="Proteomes" id="UP000660262">
    <property type="component" value="Unassembled WGS sequence"/>
</dbReference>
<dbReference type="EMBL" id="BNJQ01000003">
    <property type="protein sequence ID" value="GHP02348.1"/>
    <property type="molecule type" value="Genomic_DNA"/>
</dbReference>
<dbReference type="AlphaFoldDB" id="A0A830H6T8"/>
<name>A0A830H6T8_9CHLO</name>
<dbReference type="InterPro" id="IPR036957">
    <property type="entry name" value="Znf_PARP_sf"/>
</dbReference>
<keyword evidence="5" id="KW-0539">Nucleus</keyword>
<accession>A0A830H6T8</accession>
<keyword evidence="9" id="KW-1185">Reference proteome</keyword>
<sequence>MPFCVVLAKSDHAVCKHCDKHIPQGSVKIATAFHYGGTGYTGHVWNHLKCFNAGQWRNVLGRVQEVQQDAMELDGHVMSDEVALEQVLEGLGDLDDEHKERIYKAKARVIKDPAATPEAERMARQLANDAKAAQERYMADIEARADSVMARINAPVRTSARLAASAVSRVASADTRRSITSPKRQEQLTTTSSGISDGYKTDVSNLH</sequence>
<feature type="region of interest" description="Disordered" evidence="6">
    <location>
        <begin position="171"/>
        <end position="207"/>
    </location>
</feature>
<evidence type="ECO:0000313" key="9">
    <source>
        <dbReference type="Proteomes" id="UP000660262"/>
    </source>
</evidence>
<gene>
    <name evidence="8" type="ORF">PPROV_000110500</name>
</gene>
<dbReference type="PROSITE" id="PS50064">
    <property type="entry name" value="ZF_PARP_2"/>
    <property type="match status" value="1"/>
</dbReference>
<dbReference type="Pfam" id="PF00645">
    <property type="entry name" value="zf-PARP"/>
    <property type="match status" value="1"/>
</dbReference>
<comment type="subcellular location">
    <subcellularLocation>
        <location evidence="1">Nucleus</location>
    </subcellularLocation>
</comment>